<evidence type="ECO:0000256" key="3">
    <source>
        <dbReference type="ARBA" id="ARBA00023186"/>
    </source>
</evidence>
<dbReference type="InterPro" id="IPR023335">
    <property type="entry name" value="ATP12_ortho_dom_sf"/>
</dbReference>
<evidence type="ECO:0000313" key="5">
    <source>
        <dbReference type="Proteomes" id="UP000463975"/>
    </source>
</evidence>
<dbReference type="KEGG" id="bomb:GT348_02115"/>
<dbReference type="Gene3D" id="1.10.3580.10">
    <property type="entry name" value="ATP12 ATPase"/>
    <property type="match status" value="1"/>
</dbReference>
<evidence type="ECO:0008006" key="6">
    <source>
        <dbReference type="Google" id="ProtNLM"/>
    </source>
</evidence>
<dbReference type="EMBL" id="CP047652">
    <property type="protein sequence ID" value="QHI95231.1"/>
    <property type="molecule type" value="Genomic_DNA"/>
</dbReference>
<dbReference type="Proteomes" id="UP000463975">
    <property type="component" value="Chromosome"/>
</dbReference>
<sequence>MSSLPKRFWKKVTLKESEGLYGPALDNRPVKLTGGAILAVRSKILAQALVDEWNIIKEGEFISPDKIPLTRIAGSHIEQIVPHLSETKKSLFSFGLDDALSYPSKAQDESVAQKLYQWIRGMKSDLEPLQAKDLSPLEHKDSYKVALQCLIENLEPDQLVILRLLAPLMSSFWLSFALINNVILPEEGFLFAYADEYQQLRDWGHDEVFAKSLEHKKQEFFDIIRYWSLLHSDPVS</sequence>
<keyword evidence="5" id="KW-1185">Reference proteome</keyword>
<protein>
    <recommendedName>
        <fullName evidence="6">ATP12 chaperone protein</fullName>
    </recommendedName>
</protein>
<evidence type="ECO:0000256" key="1">
    <source>
        <dbReference type="ARBA" id="ARBA00008231"/>
    </source>
</evidence>
<dbReference type="SUPFAM" id="SSF160909">
    <property type="entry name" value="ATP12-like"/>
    <property type="match status" value="1"/>
</dbReference>
<dbReference type="Pfam" id="PF07542">
    <property type="entry name" value="ATP12"/>
    <property type="match status" value="1"/>
</dbReference>
<proteinExistence type="inferred from homology"/>
<evidence type="ECO:0000313" key="4">
    <source>
        <dbReference type="EMBL" id="QHI95231.1"/>
    </source>
</evidence>
<dbReference type="AlphaFoldDB" id="A0A6P1NK47"/>
<dbReference type="RefSeq" id="WP_160618309.1">
    <property type="nucleotide sequence ID" value="NZ_CP047652.1"/>
</dbReference>
<evidence type="ECO:0000256" key="2">
    <source>
        <dbReference type="ARBA" id="ARBA00022946"/>
    </source>
</evidence>
<dbReference type="PANTHER" id="PTHR21013">
    <property type="entry name" value="ATP SYNTHASE MITOCHONDRIAL F1 COMPLEX ASSEMBLY FACTOR 2/ATP12 PROTEIN, MITOCHONDRIAL PRECURSOR"/>
    <property type="match status" value="1"/>
</dbReference>
<gene>
    <name evidence="4" type="ORF">GT348_02115</name>
</gene>
<comment type="similarity">
    <text evidence="1">Belongs to the ATP12 family.</text>
</comment>
<reference evidence="4 5" key="1">
    <citation type="submission" date="2020-01" db="EMBL/GenBank/DDBJ databases">
        <title>Genome sequencing of strain KACC 21507.</title>
        <authorList>
            <person name="Heo J."/>
            <person name="Kim S.-J."/>
            <person name="Kim J.-S."/>
            <person name="Hong S.-B."/>
            <person name="Kwon S.-W."/>
        </authorList>
    </citation>
    <scope>NUCLEOTIDE SEQUENCE [LARGE SCALE GENOMIC DNA]</scope>
    <source>
        <strain evidence="4 5">KACC 21507</strain>
    </source>
</reference>
<keyword evidence="3" id="KW-0143">Chaperone</keyword>
<dbReference type="GO" id="GO:0043461">
    <property type="term" value="P:proton-transporting ATP synthase complex assembly"/>
    <property type="evidence" value="ECO:0007669"/>
    <property type="project" value="InterPro"/>
</dbReference>
<dbReference type="PANTHER" id="PTHR21013:SF10">
    <property type="entry name" value="ATP SYNTHASE MITOCHONDRIAL F1 COMPLEX ASSEMBLY FACTOR 2"/>
    <property type="match status" value="1"/>
</dbReference>
<dbReference type="InterPro" id="IPR011419">
    <property type="entry name" value="ATP12_ATP_synth-F1-assembly"/>
</dbReference>
<dbReference type="InterPro" id="IPR042272">
    <property type="entry name" value="ATP12_ATP_synth-F1-assembly_N"/>
</dbReference>
<name>A0A6P1NK47_9PROT</name>
<keyword evidence="2" id="KW-0809">Transit peptide</keyword>
<dbReference type="Gene3D" id="3.30.2180.10">
    <property type="entry name" value="ATP12-like"/>
    <property type="match status" value="1"/>
</dbReference>
<organism evidence="4 5">
    <name type="scientific">Aristophania vespae</name>
    <dbReference type="NCBI Taxonomy" id="2697033"/>
    <lineage>
        <taxon>Bacteria</taxon>
        <taxon>Pseudomonadati</taxon>
        <taxon>Pseudomonadota</taxon>
        <taxon>Alphaproteobacteria</taxon>
        <taxon>Acetobacterales</taxon>
        <taxon>Acetobacteraceae</taxon>
        <taxon>Aristophania</taxon>
    </lineage>
</organism>
<accession>A0A6P1NK47</accession>